<gene>
    <name evidence="1" type="ORF">SCTVLC_1524</name>
</gene>
<dbReference type="EMBL" id="FR904235">
    <property type="protein sequence ID" value="CDG48226.1"/>
    <property type="molecule type" value="Genomic_DNA"/>
</dbReference>
<evidence type="ECO:0000313" key="1">
    <source>
        <dbReference type="EMBL" id="CDG48226.1"/>
    </source>
</evidence>
<sequence length="43" mass="4374">MAQPCGTSPQSRYSTLSGMNIGSASSALITGFGVCHGQWPDTA</sequence>
<organism evidence="1">
    <name type="scientific">Serratia symbiotica SCt-VLC</name>
    <dbReference type="NCBI Taxonomy" id="1347341"/>
    <lineage>
        <taxon>Bacteria</taxon>
        <taxon>Pseudomonadati</taxon>
        <taxon>Pseudomonadota</taxon>
        <taxon>Gammaproteobacteria</taxon>
        <taxon>Enterobacterales</taxon>
        <taxon>Yersiniaceae</taxon>
        <taxon>Serratia</taxon>
        <taxon>Serratia symbiotica</taxon>
    </lineage>
</organism>
<proteinExistence type="predicted"/>
<reference evidence="1" key="1">
    <citation type="submission" date="2013-06" db="EMBL/GenBank/DDBJ databases">
        <authorList>
            <person name="Mazano-Marin A."/>
        </authorList>
    </citation>
    <scope>NUCLEOTIDE SEQUENCE</scope>
    <source>
        <strain evidence="1">SCt-VLC</strain>
    </source>
</reference>
<accession>A0A068RBI6</accession>
<dbReference type="AlphaFoldDB" id="A0A068RBI6"/>
<reference evidence="1" key="2">
    <citation type="journal article" date="2014" name="Genome Biol. Evol.">
        <title>Settling down: the genome of Serratia symbiotica from the aphid Cinara tujafilina zooms in on the process of accommodation to a cooperative intracellular life.</title>
        <authorList>
            <person name="Manzano-Marin A."/>
            <person name="Latorre A."/>
        </authorList>
    </citation>
    <scope>NUCLEOTIDE SEQUENCE</scope>
    <source>
        <strain evidence="1">SCt-VLC</strain>
    </source>
</reference>
<protein>
    <submittedName>
        <fullName evidence="1">Uncharacterized protein</fullName>
    </submittedName>
</protein>
<name>A0A068RBI6_9GAMM</name>